<dbReference type="PANTHER" id="PTHR10887">
    <property type="entry name" value="DNA2/NAM7 HELICASE FAMILY"/>
    <property type="match status" value="1"/>
</dbReference>
<dbReference type="CDD" id="cd18808">
    <property type="entry name" value="SF1_C_Upf1"/>
    <property type="match status" value="1"/>
</dbReference>
<evidence type="ECO:0000256" key="2">
    <source>
        <dbReference type="ARBA" id="ARBA00022737"/>
    </source>
</evidence>
<keyword evidence="9" id="KW-1185">Reference proteome</keyword>
<feature type="domain" description="NF-X1-type" evidence="7">
    <location>
        <begin position="1029"/>
        <end position="1054"/>
    </location>
</feature>
<dbReference type="Proteomes" id="UP001203852">
    <property type="component" value="Unassembled WGS sequence"/>
</dbReference>
<evidence type="ECO:0000313" key="8">
    <source>
        <dbReference type="EMBL" id="KAI1616248.1"/>
    </source>
</evidence>
<keyword evidence="4" id="KW-0067">ATP-binding</keyword>
<reference evidence="8" key="1">
    <citation type="journal article" date="2022" name="bioRxiv">
        <title>Deciphering the potential niche of two novel black yeast fungi from a biological soil crust based on their genomes, phenotypes, and melanin regulation.</title>
        <authorList>
            <consortium name="DOE Joint Genome Institute"/>
            <person name="Carr E.C."/>
            <person name="Barton Q."/>
            <person name="Grambo S."/>
            <person name="Sullivan M."/>
            <person name="Renfro C.M."/>
            <person name="Kuo A."/>
            <person name="Pangilinan J."/>
            <person name="Lipzen A."/>
            <person name="Keymanesh K."/>
            <person name="Savage E."/>
            <person name="Barry K."/>
            <person name="Grigoriev I.V."/>
            <person name="Riekhof W.R."/>
            <person name="Harris S.S."/>
        </authorList>
    </citation>
    <scope>NUCLEOTIDE SEQUENCE</scope>
    <source>
        <strain evidence="8">JF 03-4F</strain>
    </source>
</reference>
<evidence type="ECO:0000256" key="4">
    <source>
        <dbReference type="ARBA" id="ARBA00022806"/>
    </source>
</evidence>
<dbReference type="GO" id="GO:0031048">
    <property type="term" value="P:regulatory ncRNA-mediated heterochromatin formation"/>
    <property type="evidence" value="ECO:0007669"/>
    <property type="project" value="TreeGrafter"/>
</dbReference>
<dbReference type="InterPro" id="IPR027417">
    <property type="entry name" value="P-loop_NTPase"/>
</dbReference>
<dbReference type="PANTHER" id="PTHR10887:SF445">
    <property type="entry name" value="NFX1-TYPE ZINC FINGER-CONTAINING PROTEIN 1"/>
    <property type="match status" value="1"/>
</dbReference>
<feature type="domain" description="NF-X1-type" evidence="7">
    <location>
        <begin position="1168"/>
        <end position="1192"/>
    </location>
</feature>
<evidence type="ECO:0000256" key="3">
    <source>
        <dbReference type="ARBA" id="ARBA00022771"/>
    </source>
</evidence>
<dbReference type="GO" id="GO:0008270">
    <property type="term" value="F:zinc ion binding"/>
    <property type="evidence" value="ECO:0007669"/>
    <property type="project" value="UniProtKB-KW"/>
</dbReference>
<keyword evidence="4" id="KW-0347">Helicase</keyword>
<feature type="region of interest" description="Disordered" evidence="6">
    <location>
        <begin position="19"/>
        <end position="56"/>
    </location>
</feature>
<evidence type="ECO:0000256" key="5">
    <source>
        <dbReference type="ARBA" id="ARBA00022833"/>
    </source>
</evidence>
<dbReference type="Pfam" id="PF13086">
    <property type="entry name" value="AAA_11"/>
    <property type="match status" value="1"/>
</dbReference>
<dbReference type="Gene3D" id="3.40.50.300">
    <property type="entry name" value="P-loop containing nucleotide triphosphate hydrolases"/>
    <property type="match status" value="3"/>
</dbReference>
<keyword evidence="1" id="KW-0479">Metal-binding</keyword>
<gene>
    <name evidence="8" type="ORF">EDD36DRAFT_130794</name>
</gene>
<dbReference type="InterPro" id="IPR047187">
    <property type="entry name" value="SF1_C_Upf1"/>
</dbReference>
<dbReference type="SMART" id="SM00438">
    <property type="entry name" value="ZnF_NFX"/>
    <property type="match status" value="3"/>
</dbReference>
<organism evidence="8 9">
    <name type="scientific">Exophiala viscosa</name>
    <dbReference type="NCBI Taxonomy" id="2486360"/>
    <lineage>
        <taxon>Eukaryota</taxon>
        <taxon>Fungi</taxon>
        <taxon>Dikarya</taxon>
        <taxon>Ascomycota</taxon>
        <taxon>Pezizomycotina</taxon>
        <taxon>Eurotiomycetes</taxon>
        <taxon>Chaetothyriomycetidae</taxon>
        <taxon>Chaetothyriales</taxon>
        <taxon>Herpotrichiellaceae</taxon>
        <taxon>Exophiala</taxon>
    </lineage>
</organism>
<protein>
    <recommendedName>
        <fullName evidence="7">NF-X1-type domain-containing protein</fullName>
    </recommendedName>
</protein>
<evidence type="ECO:0000313" key="9">
    <source>
        <dbReference type="Proteomes" id="UP001203852"/>
    </source>
</evidence>
<proteinExistence type="predicted"/>
<dbReference type="GO" id="GO:0031380">
    <property type="term" value="C:nuclear RNA-directed RNA polymerase complex"/>
    <property type="evidence" value="ECO:0007669"/>
    <property type="project" value="TreeGrafter"/>
</dbReference>
<keyword evidence="4" id="KW-0378">Hydrolase</keyword>
<dbReference type="InterPro" id="IPR041677">
    <property type="entry name" value="DNA2/NAM7_AAA_11"/>
</dbReference>
<keyword evidence="5" id="KW-0862">Zinc</keyword>
<sequence>MTTTMAAIRGCRPRAAGGLHAGNAPVHVLEPTPRPQLTFTDDGPGEISSSGPRHDNDKVDYREIRILPTIDEILAIDRPIYMPKKDIRWDHPLPNGPARVLDSLFRQLRYDSIEAIRDICYSAAQTSFLNVDANGLPQALDHDHARHETLAGNRYFLYPHVQVEELLAHEAKSIVVRASYTCPAFMRGRFMYDCGRLQEGMLMALLQLDHSTRELSVYFLEVSLSQSTFSMDSFNGGGRRAAVQLAFLPTSSRDDVHQLCRLGLGLCQHTELVLVEFPKVLFAGFYNCLKRLQEMRESDFAFRRYIAPSMPQMEAWLAMEQNLAAGQPPIIDCPPPAYATAPGFNYDLSSVVSPSSRNTSMSPEDLSRDTALDVLKRDTTLDDGQAVAFRNSLMREFAFTQGPPGCGKTYLGVQLAKAILPSRPTAKPILVVCLTNHALDSFLKDLRDAGVTGLLRVGSGSKEEWTDQINLKTRKRKTRMTKDESEAMNVYATRKKETFSELDLICKAISSKAHTGMVPWHYVEEILFERYPKVHAQLTTNAASSLAKAFTFEYWSGGGDLKSLRDLHVELATRLNEVSLNRDKTPSEEVEAILLDITYFTERQSNSAGDSHVWTLAYGERQALLRSWEEQVDQEHFAAKLTALYLEFQDSAQEMKRVNGEREIRIMGSHDVIGMTTTACAARWEQLLSVDVEIVICEEAGEVMEAHTLCSLLPTVQHAIFIGDPLQLRPETNEQALSLETRTGSQYRLDESLLERLMLPRDPSVSAIPISQLNIQRRMHPDIANITRITYPYLRDHETTLGRPPTQGLEQRMFWWDHRIQELEADDSKSHINLHEVEMVAGLVDYLLRAGAYDHGDIAVLTPYSGQLLKLHERLSVTCDIWLSDKDRELLLDEELLALGDEGKATKDEIAMCDMLRVASVDNFQGEEAKVIILSTVRSGGSAGFLATMNRINVACSRAQNGFYIIGDSQTLSQVPMWRQVISTFSGRIGASLMTCCNVHPEHRHAVGQPSDFDAVPACSAVCGQRLDCGHECRESCHPPQLHARFVCQEPCTKVFSCGHGCSKLCYQTCGPCEQSVDEITLSCGHPGKALCSGTVAKCEVVITRKPLDCGHTLDIRCGEDPDARTFCDQPCSHILGCGHQCRGSCESCKKKNKHPHCLVVCEAPKPCGHPCMARCHHGKSCPKSCGASCSESCEHGPCKNRCQDVCDPCVKPVASPVSSDMLCCLATISDSASIADVVDRLVAKMGRKVHRYATAIDVVEQKLAGTFDSLVKDIRPNPLAAKGNIALILRRNREVLDLQKAIVSYRKEVIDRIQFNVGKQHEAFPDIVPSYVFVFHHQFDVLECRVISVRLSDTLRLASHLLGLQDPSFGVQRQALKMLEYAHKEAMGCIEFCQGALDNEVISTSPRIDAEIRLHQIHFNLVAKAIKSKLSRSGVSQDSDLSKSDDDLIEAKLKAVSDICEHYPSSLGLFMATAAEFVQLLKRETGMEDNVRIPGVQTGKVREIEKTWSQFEVGHLTVCVKMHPYSAKTFSQGCPECGKRVMTGREVYQQTSAHLFEDRFLEAMRKIGKE</sequence>
<name>A0AAN6E3G6_9EURO</name>
<keyword evidence="3" id="KW-0863">Zinc-finger</keyword>
<dbReference type="InterPro" id="IPR000967">
    <property type="entry name" value="Znf_NFX1"/>
</dbReference>
<dbReference type="InterPro" id="IPR045055">
    <property type="entry name" value="DNA2/NAM7-like"/>
</dbReference>
<keyword evidence="2" id="KW-0677">Repeat</keyword>
<dbReference type="EMBL" id="MU404351">
    <property type="protein sequence ID" value="KAI1616248.1"/>
    <property type="molecule type" value="Genomic_DNA"/>
</dbReference>
<evidence type="ECO:0000256" key="1">
    <source>
        <dbReference type="ARBA" id="ARBA00022723"/>
    </source>
</evidence>
<dbReference type="SUPFAM" id="SSF52540">
    <property type="entry name" value="P-loop containing nucleoside triphosphate hydrolases"/>
    <property type="match status" value="1"/>
</dbReference>
<comment type="caution">
    <text evidence="8">The sequence shown here is derived from an EMBL/GenBank/DDBJ whole genome shotgun (WGS) entry which is preliminary data.</text>
</comment>
<feature type="domain" description="NF-X1-type" evidence="7">
    <location>
        <begin position="1058"/>
        <end position="1075"/>
    </location>
</feature>
<keyword evidence="4" id="KW-0547">Nucleotide-binding</keyword>
<dbReference type="GO" id="GO:0004386">
    <property type="term" value="F:helicase activity"/>
    <property type="evidence" value="ECO:0007669"/>
    <property type="project" value="InterPro"/>
</dbReference>
<accession>A0AAN6E3G6</accession>
<evidence type="ECO:0000256" key="6">
    <source>
        <dbReference type="SAM" id="MobiDB-lite"/>
    </source>
</evidence>
<dbReference type="Pfam" id="PF13087">
    <property type="entry name" value="AAA_12"/>
    <property type="match status" value="1"/>
</dbReference>
<dbReference type="InterPro" id="IPR041679">
    <property type="entry name" value="DNA2/NAM7-like_C"/>
</dbReference>
<evidence type="ECO:0000259" key="7">
    <source>
        <dbReference type="SMART" id="SM00438"/>
    </source>
</evidence>